<name>A0A3A4RXX1_9STRE</name>
<accession>A0A3A4RXX1</accession>
<dbReference type="Proteomes" id="UP000266144">
    <property type="component" value="Unassembled WGS sequence"/>
</dbReference>
<dbReference type="EMBL" id="PTQV01000037">
    <property type="protein sequence ID" value="RJP81804.1"/>
    <property type="molecule type" value="Genomic_DNA"/>
</dbReference>
<reference evidence="2" key="1">
    <citation type="submission" date="2018-02" db="EMBL/GenBank/DDBJ databases">
        <authorList>
            <person name="Handem S."/>
        </authorList>
    </citation>
    <scope>NUCLEOTIDE SEQUENCE [LARGE SCALE GENOMIC DNA]</scope>
    <source>
        <strain evidence="2">Spain939</strain>
    </source>
</reference>
<comment type="caution">
    <text evidence="1">The sequence shown here is derived from an EMBL/GenBank/DDBJ whole genome shotgun (WGS) entry which is preliminary data.</text>
</comment>
<evidence type="ECO:0000313" key="2">
    <source>
        <dbReference type="Proteomes" id="UP000266144"/>
    </source>
</evidence>
<dbReference type="RefSeq" id="WP_023940069.1">
    <property type="nucleotide sequence ID" value="NZ_JACSYZ010000015.1"/>
</dbReference>
<sequence>MVLENLKEDIQSFIEKRADEAIQQSRTYSQAILLVSKYTDFSEHGLAMTKAIQDEIRKRALNSLL</sequence>
<proteinExistence type="predicted"/>
<organism evidence="1 2">
    <name type="scientific">Streptococcus pseudopneumoniae</name>
    <dbReference type="NCBI Taxonomy" id="257758"/>
    <lineage>
        <taxon>Bacteria</taxon>
        <taxon>Bacillati</taxon>
        <taxon>Bacillota</taxon>
        <taxon>Bacilli</taxon>
        <taxon>Lactobacillales</taxon>
        <taxon>Streptococcaceae</taxon>
        <taxon>Streptococcus</taxon>
    </lineage>
</organism>
<gene>
    <name evidence="1" type="ORF">C5O68_06555</name>
</gene>
<evidence type="ECO:0000313" key="1">
    <source>
        <dbReference type="EMBL" id="RJP81804.1"/>
    </source>
</evidence>
<dbReference type="AlphaFoldDB" id="A0A3A4RXX1"/>
<protein>
    <submittedName>
        <fullName evidence="1">Uncharacterized protein</fullName>
    </submittedName>
</protein>